<keyword evidence="4 8" id="KW-0812">Transmembrane</keyword>
<dbReference type="GO" id="GO:0022857">
    <property type="term" value="F:transmembrane transporter activity"/>
    <property type="evidence" value="ECO:0007669"/>
    <property type="project" value="InterPro"/>
</dbReference>
<dbReference type="SUPFAM" id="SSF103473">
    <property type="entry name" value="MFS general substrate transporter"/>
    <property type="match status" value="1"/>
</dbReference>
<dbReference type="Gene3D" id="1.20.1250.20">
    <property type="entry name" value="MFS general substrate transporter like domains"/>
    <property type="match status" value="2"/>
</dbReference>
<feature type="transmembrane region" description="Helical" evidence="8">
    <location>
        <begin position="205"/>
        <end position="227"/>
    </location>
</feature>
<dbReference type="InterPro" id="IPR036259">
    <property type="entry name" value="MFS_trans_sf"/>
</dbReference>
<feature type="compositionally biased region" description="Basic and acidic residues" evidence="7">
    <location>
        <begin position="32"/>
        <end position="41"/>
    </location>
</feature>
<keyword evidence="3" id="KW-0813">Transport</keyword>
<feature type="transmembrane region" description="Helical" evidence="8">
    <location>
        <begin position="309"/>
        <end position="331"/>
    </location>
</feature>
<evidence type="ECO:0000256" key="5">
    <source>
        <dbReference type="ARBA" id="ARBA00022989"/>
    </source>
</evidence>
<dbReference type="eggNOG" id="KOG2504">
    <property type="taxonomic scope" value="Eukaryota"/>
</dbReference>
<keyword evidence="6 8" id="KW-0472">Membrane</keyword>
<dbReference type="Pfam" id="PF07690">
    <property type="entry name" value="MFS_1"/>
    <property type="match status" value="1"/>
</dbReference>
<keyword evidence="11" id="KW-1185">Reference proteome</keyword>
<dbReference type="HOGENOM" id="CLU_001265_1_0_1"/>
<feature type="transmembrane region" description="Helical" evidence="8">
    <location>
        <begin position="464"/>
        <end position="488"/>
    </location>
</feature>
<feature type="region of interest" description="Disordered" evidence="7">
    <location>
        <begin position="11"/>
        <end position="70"/>
    </location>
</feature>
<evidence type="ECO:0000256" key="3">
    <source>
        <dbReference type="ARBA" id="ARBA00022448"/>
    </source>
</evidence>
<feature type="transmembrane region" description="Helical" evidence="8">
    <location>
        <begin position="175"/>
        <end position="193"/>
    </location>
</feature>
<feature type="transmembrane region" description="Helical" evidence="8">
    <location>
        <begin position="374"/>
        <end position="393"/>
    </location>
</feature>
<name>E9E462_METAQ</name>
<evidence type="ECO:0000256" key="6">
    <source>
        <dbReference type="ARBA" id="ARBA00023136"/>
    </source>
</evidence>
<evidence type="ECO:0000256" key="8">
    <source>
        <dbReference type="SAM" id="Phobius"/>
    </source>
</evidence>
<dbReference type="PANTHER" id="PTHR11360">
    <property type="entry name" value="MONOCARBOXYLATE TRANSPORTER"/>
    <property type="match status" value="1"/>
</dbReference>
<dbReference type="OrthoDB" id="5667at2759"/>
<evidence type="ECO:0000256" key="2">
    <source>
        <dbReference type="ARBA" id="ARBA00006727"/>
    </source>
</evidence>
<comment type="similarity">
    <text evidence="2">Belongs to the major facilitator superfamily. Monocarboxylate porter (TC 2.A.1.13) family.</text>
</comment>
<evidence type="ECO:0000313" key="11">
    <source>
        <dbReference type="Proteomes" id="UP000002499"/>
    </source>
</evidence>
<dbReference type="InParanoid" id="E9E462"/>
<accession>E9E462</accession>
<feature type="transmembrane region" description="Helical" evidence="8">
    <location>
        <begin position="264"/>
        <end position="288"/>
    </location>
</feature>
<dbReference type="OMA" id="LFMWGMF"/>
<sequence length="496" mass="51968">MPVANFVKAVDGTKSSTESLGSTTLCPSSCPSDHELDEPKPRSTTGRASQSTDLEGADTATATEDGDDADFPDGGLEAWLVVLGGWCAAFCTFGLLNCSGVFVEYYASGPLMNHDAAAISWITAAQAFLMISASTVVSVPSTLPVAPPKMFLTLWSCISPPQQCGQVFDNYGPRWLLGPGAVVLLLGLVTMSFCTEYHEFFLAQSVAAGLGSSAVFSASTSCVVSWFSRRRSTAYGVTAAGGSVGGVVLPVMMDRLIRRFGFPWMVRALACVFFALLAVACCTVRARLPPRPRPFRLVDCLGALRDVRLAATTVAFFFFMVGMWLPFNFALLQAGAAGVPANLIPYLLPVLNAASIFGRIIPGMAADKLGRFNVMIVIGFLSALSCLAVSIPVRNTAGIVVFLALFGFSSGAFISLSPTLIAQISDMSQIGTRVGTAYAVMSLGALVGSPVGGAIVAADDGSYLGLQLFCGLCLLASTCTFVVVRFLLVGCKLSAV</sequence>
<feature type="transmembrane region" description="Helical" evidence="8">
    <location>
        <begin position="78"/>
        <end position="103"/>
    </location>
</feature>
<dbReference type="GO" id="GO:0016020">
    <property type="term" value="C:membrane"/>
    <property type="evidence" value="ECO:0007669"/>
    <property type="project" value="UniProtKB-SubCell"/>
</dbReference>
<dbReference type="AlphaFoldDB" id="E9E462"/>
<gene>
    <name evidence="10" type="ORF">MAC_04660</name>
</gene>
<dbReference type="PANTHER" id="PTHR11360:SF224">
    <property type="entry name" value="MAJOR FACILITATOR SUPERFAMILY (MFS) PROFILE DOMAIN-CONTAINING PROTEIN-RELATED"/>
    <property type="match status" value="1"/>
</dbReference>
<feature type="transmembrane region" description="Helical" evidence="8">
    <location>
        <begin position="434"/>
        <end position="458"/>
    </location>
</feature>
<reference evidence="10 11" key="1">
    <citation type="journal article" date="2011" name="PLoS Genet.">
        <title>Genome sequencing and comparative transcriptomics of the model entomopathogenic fungi Metarhizium anisopliae and M. acridum.</title>
        <authorList>
            <person name="Gao Q."/>
            <person name="Jin K."/>
            <person name="Ying S.H."/>
            <person name="Zhang Y."/>
            <person name="Xiao G."/>
            <person name="Shang Y."/>
            <person name="Duan Z."/>
            <person name="Hu X."/>
            <person name="Xie X.Q."/>
            <person name="Zhou G."/>
            <person name="Peng G."/>
            <person name="Luo Z."/>
            <person name="Huang W."/>
            <person name="Wang B."/>
            <person name="Fang W."/>
            <person name="Wang S."/>
            <person name="Zhong Y."/>
            <person name="Ma L.J."/>
            <person name="St Leger R.J."/>
            <person name="Zhao G.P."/>
            <person name="Pei Y."/>
            <person name="Feng M.G."/>
            <person name="Xia Y."/>
            <person name="Wang C."/>
        </authorList>
    </citation>
    <scope>NUCLEOTIDE SEQUENCE [LARGE SCALE GENOMIC DNA]</scope>
    <source>
        <strain evidence="10 11">CQMa 102</strain>
    </source>
</reference>
<dbReference type="InterPro" id="IPR020846">
    <property type="entry name" value="MFS_dom"/>
</dbReference>
<feature type="compositionally biased region" description="Polar residues" evidence="7">
    <location>
        <begin position="42"/>
        <end position="51"/>
    </location>
</feature>
<dbReference type="InterPro" id="IPR011701">
    <property type="entry name" value="MFS"/>
</dbReference>
<comment type="subcellular location">
    <subcellularLocation>
        <location evidence="1">Membrane</location>
        <topology evidence="1">Multi-pass membrane protein</topology>
    </subcellularLocation>
</comment>
<evidence type="ECO:0000259" key="9">
    <source>
        <dbReference type="PROSITE" id="PS50850"/>
    </source>
</evidence>
<evidence type="ECO:0000256" key="4">
    <source>
        <dbReference type="ARBA" id="ARBA00022692"/>
    </source>
</evidence>
<dbReference type="InterPro" id="IPR050327">
    <property type="entry name" value="Proton-linked_MCT"/>
</dbReference>
<keyword evidence="5 8" id="KW-1133">Transmembrane helix</keyword>
<feature type="compositionally biased region" description="Low complexity" evidence="7">
    <location>
        <begin position="52"/>
        <end position="63"/>
    </location>
</feature>
<evidence type="ECO:0000256" key="7">
    <source>
        <dbReference type="SAM" id="MobiDB-lite"/>
    </source>
</evidence>
<dbReference type="EMBL" id="GL698501">
    <property type="protein sequence ID" value="EFY89279.1"/>
    <property type="molecule type" value="Genomic_DNA"/>
</dbReference>
<feature type="transmembrane region" description="Helical" evidence="8">
    <location>
        <begin position="234"/>
        <end position="252"/>
    </location>
</feature>
<feature type="transmembrane region" description="Helical" evidence="8">
    <location>
        <begin position="399"/>
        <end position="422"/>
    </location>
</feature>
<organism evidence="11">
    <name type="scientific">Metarhizium acridum (strain CQMa 102)</name>
    <dbReference type="NCBI Taxonomy" id="655827"/>
    <lineage>
        <taxon>Eukaryota</taxon>
        <taxon>Fungi</taxon>
        <taxon>Dikarya</taxon>
        <taxon>Ascomycota</taxon>
        <taxon>Pezizomycotina</taxon>
        <taxon>Sordariomycetes</taxon>
        <taxon>Hypocreomycetidae</taxon>
        <taxon>Hypocreales</taxon>
        <taxon>Clavicipitaceae</taxon>
        <taxon>Metarhizium</taxon>
    </lineage>
</organism>
<feature type="domain" description="Major facilitator superfamily (MFS) profile" evidence="9">
    <location>
        <begin position="308"/>
        <end position="496"/>
    </location>
</feature>
<evidence type="ECO:0000313" key="10">
    <source>
        <dbReference type="EMBL" id="EFY89279.1"/>
    </source>
</evidence>
<protein>
    <submittedName>
        <fullName evidence="10">Monocarboxylate permease-like protein</fullName>
    </submittedName>
</protein>
<evidence type="ECO:0000256" key="1">
    <source>
        <dbReference type="ARBA" id="ARBA00004141"/>
    </source>
</evidence>
<dbReference type="Proteomes" id="UP000002499">
    <property type="component" value="Unassembled WGS sequence"/>
</dbReference>
<dbReference type="PROSITE" id="PS50850">
    <property type="entry name" value="MFS"/>
    <property type="match status" value="1"/>
</dbReference>
<proteinExistence type="inferred from homology"/>
<feature type="compositionally biased region" description="Polar residues" evidence="7">
    <location>
        <begin position="13"/>
        <end position="31"/>
    </location>
</feature>